<protein>
    <submittedName>
        <fullName evidence="1">Uncharacterized protein</fullName>
    </submittedName>
</protein>
<gene>
    <name evidence="1" type="ORF">IE53DRAFT_15317</name>
</gene>
<sequence length="156" mass="17184">MMACCKLFLSQGLIGLGGERGEGGGVSFFLFFPHPAINHLTHCNQKLQPTFLLPNPLSFLLSLFLSPSSPSTPLPTLGERKEGRGGRQMSFKAHNFIRDSFCSPIPFTRTFSSVQFDRVGRRPELEGCKSQGPIPSEPSSSLCFWRFHQTKGPPGV</sequence>
<keyword evidence="2" id="KW-1185">Reference proteome</keyword>
<evidence type="ECO:0000313" key="2">
    <source>
        <dbReference type="Proteomes" id="UP000245626"/>
    </source>
</evidence>
<accession>A0ACD0P230</accession>
<dbReference type="Proteomes" id="UP000245626">
    <property type="component" value="Unassembled WGS sequence"/>
</dbReference>
<reference evidence="1 2" key="1">
    <citation type="journal article" date="2018" name="Mol. Biol. Evol.">
        <title>Broad Genomic Sampling Reveals a Smut Pathogenic Ancestry of the Fungal Clade Ustilaginomycotina.</title>
        <authorList>
            <person name="Kijpornyongpan T."/>
            <person name="Mondo S.J."/>
            <person name="Barry K."/>
            <person name="Sandor L."/>
            <person name="Lee J."/>
            <person name="Lipzen A."/>
            <person name="Pangilinan J."/>
            <person name="LaButti K."/>
            <person name="Hainaut M."/>
            <person name="Henrissat B."/>
            <person name="Grigoriev I.V."/>
            <person name="Spatafora J.W."/>
            <person name="Aime M.C."/>
        </authorList>
    </citation>
    <scope>NUCLEOTIDE SEQUENCE [LARGE SCALE GENOMIC DNA]</scope>
    <source>
        <strain evidence="1 2">SA 807</strain>
    </source>
</reference>
<name>A0ACD0P230_9BASI</name>
<evidence type="ECO:0000313" key="1">
    <source>
        <dbReference type="EMBL" id="PWN52168.1"/>
    </source>
</evidence>
<proteinExistence type="predicted"/>
<organism evidence="1 2">
    <name type="scientific">Violaceomyces palustris</name>
    <dbReference type="NCBI Taxonomy" id="1673888"/>
    <lineage>
        <taxon>Eukaryota</taxon>
        <taxon>Fungi</taxon>
        <taxon>Dikarya</taxon>
        <taxon>Basidiomycota</taxon>
        <taxon>Ustilaginomycotina</taxon>
        <taxon>Ustilaginomycetes</taxon>
        <taxon>Violaceomycetales</taxon>
        <taxon>Violaceomycetaceae</taxon>
        <taxon>Violaceomyces</taxon>
    </lineage>
</organism>
<dbReference type="EMBL" id="KZ819792">
    <property type="protein sequence ID" value="PWN52168.1"/>
    <property type="molecule type" value="Genomic_DNA"/>
</dbReference>